<dbReference type="AlphaFoldDB" id="R9GWE4"/>
<evidence type="ECO:0000313" key="2">
    <source>
        <dbReference type="Proteomes" id="UP000014174"/>
    </source>
</evidence>
<dbReference type="EMBL" id="AQPN01000024">
    <property type="protein sequence ID" value="EOR96071.1"/>
    <property type="molecule type" value="Genomic_DNA"/>
</dbReference>
<dbReference type="Proteomes" id="UP000014174">
    <property type="component" value="Unassembled WGS sequence"/>
</dbReference>
<name>R9GWE4_9SPHI</name>
<protein>
    <submittedName>
        <fullName evidence="1">Uncharacterized protein</fullName>
    </submittedName>
</protein>
<reference evidence="1 2" key="1">
    <citation type="journal article" date="2013" name="Genome Announc.">
        <title>Draft Genome Sequence of Arcticibacter svalbardensis Strain MN12-7T, a Member of the Family Sphingobacteriaceae Isolated from an Arctic Soil Sample.</title>
        <authorList>
            <person name="Shivaji S."/>
            <person name="Ara S."/>
            <person name="Prasad S."/>
            <person name="Manasa B.P."/>
            <person name="Begum Z."/>
            <person name="Singh A."/>
            <person name="Kumar Pinnaka A."/>
        </authorList>
    </citation>
    <scope>NUCLEOTIDE SEQUENCE [LARGE SCALE GENOMIC DNA]</scope>
    <source>
        <strain evidence="1 2">MN12-7</strain>
    </source>
</reference>
<evidence type="ECO:0000313" key="1">
    <source>
        <dbReference type="EMBL" id="EOR96071.1"/>
    </source>
</evidence>
<keyword evidence="2" id="KW-1185">Reference proteome</keyword>
<organism evidence="1 2">
    <name type="scientific">Arcticibacter svalbardensis MN12-7</name>
    <dbReference type="NCBI Taxonomy" id="1150600"/>
    <lineage>
        <taxon>Bacteria</taxon>
        <taxon>Pseudomonadati</taxon>
        <taxon>Bacteroidota</taxon>
        <taxon>Sphingobacteriia</taxon>
        <taxon>Sphingobacteriales</taxon>
        <taxon>Sphingobacteriaceae</taxon>
        <taxon>Arcticibacter</taxon>
    </lineage>
</organism>
<accession>R9GWE4</accession>
<dbReference type="STRING" id="1150600.ADIARSV_0715"/>
<proteinExistence type="predicted"/>
<comment type="caution">
    <text evidence="1">The sequence shown here is derived from an EMBL/GenBank/DDBJ whole genome shotgun (WGS) entry which is preliminary data.</text>
</comment>
<gene>
    <name evidence="1" type="ORF">ADIARSV_0715</name>
</gene>
<sequence>MHVYYVAYIKSAARNIRRENAAAIVRVKKNKVTYSNLACQIVNK</sequence>